<evidence type="ECO:0000313" key="16">
    <source>
        <dbReference type="Proteomes" id="UP000007468"/>
    </source>
</evidence>
<evidence type="ECO:0000256" key="9">
    <source>
        <dbReference type="ARBA" id="ARBA00022691"/>
    </source>
</evidence>
<dbReference type="GO" id="GO:0070042">
    <property type="term" value="F:rRNA (uridine-N3-)-methyltransferase activity"/>
    <property type="evidence" value="ECO:0007669"/>
    <property type="project" value="TreeGrafter"/>
</dbReference>
<dbReference type="EC" id="2.1.1.193" evidence="3 12"/>
<dbReference type="SUPFAM" id="SSF88697">
    <property type="entry name" value="PUA domain-like"/>
    <property type="match status" value="1"/>
</dbReference>
<sequence length="247" mass="28472">MDRFYVDHPFKEHAFLDDIEEIKHITKVLRFSVGDYVEIFDSVQGEYIAKISAIDSKRIYFDIQKELPKSKSNIFVTLYQGIAKGHRMEFLIQKSTELGVDTIIPVRFQRSVAKLEKDDKKIQRWNKICLEASKQCKRNKISCVKNAIDFSELSSELLKNDLNLFFYEEEHNLTLKSYLKEQLNRIKVLQNGVSIGIIVGPEGGITEQEKDILVSEGIPSLSLGKRILRTETVSVAVLSMLHYELEL</sequence>
<dbReference type="AlphaFoldDB" id="D6GS05"/>
<dbReference type="InterPro" id="IPR046886">
    <property type="entry name" value="RsmE_MTase_dom"/>
</dbReference>
<evidence type="ECO:0000259" key="13">
    <source>
        <dbReference type="Pfam" id="PF04452"/>
    </source>
</evidence>
<dbReference type="SUPFAM" id="SSF75217">
    <property type="entry name" value="alpha/beta knot"/>
    <property type="match status" value="1"/>
</dbReference>
<dbReference type="GO" id="GO:0070475">
    <property type="term" value="P:rRNA base methylation"/>
    <property type="evidence" value="ECO:0007669"/>
    <property type="project" value="TreeGrafter"/>
</dbReference>
<dbReference type="PANTHER" id="PTHR30027">
    <property type="entry name" value="RIBOSOMAL RNA SMALL SUBUNIT METHYLTRANSFERASE E"/>
    <property type="match status" value="1"/>
</dbReference>
<keyword evidence="8 12" id="KW-0808">Transferase</keyword>
<feature type="domain" description="Ribosomal RNA small subunit methyltransferase E methyltransferase" evidence="13">
    <location>
        <begin position="72"/>
        <end position="241"/>
    </location>
</feature>
<evidence type="ECO:0000313" key="15">
    <source>
        <dbReference type="EMBL" id="EFE28446.1"/>
    </source>
</evidence>
<keyword evidence="9 12" id="KW-0949">S-adenosyl-L-methionine</keyword>
<dbReference type="InterPro" id="IPR015947">
    <property type="entry name" value="PUA-like_sf"/>
</dbReference>
<dbReference type="CDD" id="cd18084">
    <property type="entry name" value="RsmE-like"/>
    <property type="match status" value="1"/>
</dbReference>
<evidence type="ECO:0000256" key="1">
    <source>
        <dbReference type="ARBA" id="ARBA00004496"/>
    </source>
</evidence>
<proteinExistence type="inferred from homology"/>
<evidence type="ECO:0000256" key="12">
    <source>
        <dbReference type="PIRNR" id="PIRNR015601"/>
    </source>
</evidence>
<keyword evidence="5 12" id="KW-0963">Cytoplasm</keyword>
<evidence type="ECO:0000256" key="5">
    <source>
        <dbReference type="ARBA" id="ARBA00022490"/>
    </source>
</evidence>
<dbReference type="Pfam" id="PF20260">
    <property type="entry name" value="PUA_4"/>
    <property type="match status" value="1"/>
</dbReference>
<keyword evidence="7 12" id="KW-0489">Methyltransferase</keyword>
<dbReference type="RefSeq" id="WP_014261946.1">
    <property type="nucleotide sequence ID" value="NC_016630.1"/>
</dbReference>
<keyword evidence="16" id="KW-1185">Reference proteome</keyword>
<dbReference type="STRING" id="546269.HMPREF0389_00361"/>
<dbReference type="InterPro" id="IPR029028">
    <property type="entry name" value="Alpha/beta_knot_MTases"/>
</dbReference>
<dbReference type="PATRIC" id="fig|546269.5.peg.293"/>
<dbReference type="InterPro" id="IPR046887">
    <property type="entry name" value="RsmE_PUA-like"/>
</dbReference>
<evidence type="ECO:0000256" key="3">
    <source>
        <dbReference type="ARBA" id="ARBA00012328"/>
    </source>
</evidence>
<protein>
    <recommendedName>
        <fullName evidence="4 12">Ribosomal RNA small subunit methyltransferase E</fullName>
        <ecNumber evidence="3 12">2.1.1.193</ecNumber>
    </recommendedName>
</protein>
<dbReference type="GO" id="GO:0005737">
    <property type="term" value="C:cytoplasm"/>
    <property type="evidence" value="ECO:0007669"/>
    <property type="project" value="UniProtKB-SubCell"/>
</dbReference>
<organism evidence="15 16">
    <name type="scientific">Filifactor alocis (strain ATCC 35896 / CCUG 47790 / D40 B5)</name>
    <name type="common">Fusobacterium alocis</name>
    <dbReference type="NCBI Taxonomy" id="546269"/>
    <lineage>
        <taxon>Bacteria</taxon>
        <taxon>Bacillati</taxon>
        <taxon>Bacillota</taxon>
        <taxon>Clostridia</taxon>
        <taxon>Peptostreptococcales</taxon>
        <taxon>Filifactoraceae</taxon>
        <taxon>Filifactor</taxon>
    </lineage>
</organism>
<evidence type="ECO:0000256" key="4">
    <source>
        <dbReference type="ARBA" id="ARBA00013673"/>
    </source>
</evidence>
<comment type="similarity">
    <text evidence="2 12">Belongs to the RNA methyltransferase RsmE family.</text>
</comment>
<dbReference type="InterPro" id="IPR029026">
    <property type="entry name" value="tRNA_m1G_MTases_N"/>
</dbReference>
<comment type="catalytic activity">
    <reaction evidence="11 12">
        <text>uridine(1498) in 16S rRNA + S-adenosyl-L-methionine = N(3)-methyluridine(1498) in 16S rRNA + S-adenosyl-L-homocysteine + H(+)</text>
        <dbReference type="Rhea" id="RHEA:42920"/>
        <dbReference type="Rhea" id="RHEA-COMP:10283"/>
        <dbReference type="Rhea" id="RHEA-COMP:10284"/>
        <dbReference type="ChEBI" id="CHEBI:15378"/>
        <dbReference type="ChEBI" id="CHEBI:57856"/>
        <dbReference type="ChEBI" id="CHEBI:59789"/>
        <dbReference type="ChEBI" id="CHEBI:65315"/>
        <dbReference type="ChEBI" id="CHEBI:74502"/>
        <dbReference type="EC" id="2.1.1.193"/>
    </reaction>
</comment>
<evidence type="ECO:0000256" key="6">
    <source>
        <dbReference type="ARBA" id="ARBA00022552"/>
    </source>
</evidence>
<dbReference type="EMBL" id="CP002390">
    <property type="protein sequence ID" value="EFE28446.1"/>
    <property type="molecule type" value="Genomic_DNA"/>
</dbReference>
<feature type="domain" description="Ribosomal RNA small subunit methyltransferase E PUA-like" evidence="14">
    <location>
        <begin position="16"/>
        <end position="63"/>
    </location>
</feature>
<dbReference type="PANTHER" id="PTHR30027:SF3">
    <property type="entry name" value="16S RRNA (URACIL(1498)-N(3))-METHYLTRANSFERASE"/>
    <property type="match status" value="1"/>
</dbReference>
<evidence type="ECO:0000256" key="2">
    <source>
        <dbReference type="ARBA" id="ARBA00005528"/>
    </source>
</evidence>
<dbReference type="PIRSF" id="PIRSF015601">
    <property type="entry name" value="MTase_slr0722"/>
    <property type="match status" value="1"/>
</dbReference>
<evidence type="ECO:0000256" key="7">
    <source>
        <dbReference type="ARBA" id="ARBA00022603"/>
    </source>
</evidence>
<keyword evidence="6 12" id="KW-0698">rRNA processing</keyword>
<comment type="subcellular location">
    <subcellularLocation>
        <location evidence="1 12">Cytoplasm</location>
    </subcellularLocation>
</comment>
<dbReference type="Proteomes" id="UP000007468">
    <property type="component" value="Chromosome"/>
</dbReference>
<evidence type="ECO:0000256" key="11">
    <source>
        <dbReference type="ARBA" id="ARBA00047944"/>
    </source>
</evidence>
<gene>
    <name evidence="15" type="ordered locus">HMPREF0389_00361</name>
</gene>
<dbReference type="eggNOG" id="COG1385">
    <property type="taxonomic scope" value="Bacteria"/>
</dbReference>
<evidence type="ECO:0000256" key="8">
    <source>
        <dbReference type="ARBA" id="ARBA00022679"/>
    </source>
</evidence>
<name>D6GS05_FILAD</name>
<accession>D6GS05</accession>
<comment type="function">
    <text evidence="10 12">Specifically methylates the N3 position of the uracil ring of uridine 1498 (m3U1498) in 16S rRNA. Acts on the fully assembled 30S ribosomal subunit.</text>
</comment>
<dbReference type="InterPro" id="IPR006700">
    <property type="entry name" value="RsmE"/>
</dbReference>
<dbReference type="Gene3D" id="3.40.1280.10">
    <property type="match status" value="1"/>
</dbReference>
<evidence type="ECO:0000259" key="14">
    <source>
        <dbReference type="Pfam" id="PF20260"/>
    </source>
</evidence>
<dbReference type="NCBIfam" id="TIGR00046">
    <property type="entry name" value="RsmE family RNA methyltransferase"/>
    <property type="match status" value="1"/>
</dbReference>
<evidence type="ECO:0000256" key="10">
    <source>
        <dbReference type="ARBA" id="ARBA00025699"/>
    </source>
</evidence>
<dbReference type="Pfam" id="PF04452">
    <property type="entry name" value="Methyltrans_RNA"/>
    <property type="match status" value="1"/>
</dbReference>
<dbReference type="OrthoDB" id="9815641at2"/>
<reference evidence="16" key="1">
    <citation type="submission" date="2010-12" db="EMBL/GenBank/DDBJ databases">
        <title>The genome sequence of Filifactor alocis strain ATCC 35896.</title>
        <authorList>
            <consortium name="The Broad Institute Genome Sequencing Platform"/>
            <person name="Ward D."/>
            <person name="Earl A."/>
            <person name="Feldgarden M."/>
            <person name="Young S.K."/>
            <person name="Gargeya S."/>
            <person name="Zeng Q."/>
            <person name="Alvarado L."/>
            <person name="Berlin A."/>
            <person name="Bochicchio J."/>
            <person name="Chapman S.B."/>
            <person name="Chen Z."/>
            <person name="Freedman E."/>
            <person name="Gellesch M."/>
            <person name="Goldberg J."/>
            <person name="Griggs A."/>
            <person name="Gujja S."/>
            <person name="Heilman E."/>
            <person name="Heiman D."/>
            <person name="Howarth C."/>
            <person name="Mehta T."/>
            <person name="Neiman D."/>
            <person name="Pearson M."/>
            <person name="Roberts A."/>
            <person name="Saif S."/>
            <person name="Shea T."/>
            <person name="Shenoy N."/>
            <person name="Sisk P."/>
            <person name="Stolte C."/>
            <person name="Sykes S."/>
            <person name="White J."/>
            <person name="Yandava C."/>
            <person name="Izard J."/>
            <person name="Blanton J.M."/>
            <person name="Baranova O.V."/>
            <person name="Tanner A.C."/>
            <person name="Dewhirst F.E."/>
            <person name="Haas B."/>
            <person name="Nusbaum C."/>
            <person name="Birren B."/>
        </authorList>
    </citation>
    <scope>NUCLEOTIDE SEQUENCE [LARGE SCALE GENOMIC DNA]</scope>
    <source>
        <strain evidence="16">ATCC 35896 / D40 B5</strain>
    </source>
</reference>
<dbReference type="KEGG" id="faa:HMPREF0389_00361"/>